<comment type="caution">
    <text evidence="2">The sequence shown here is derived from an EMBL/GenBank/DDBJ whole genome shotgun (WGS) entry which is preliminary data.</text>
</comment>
<evidence type="ECO:0000313" key="2">
    <source>
        <dbReference type="EMBL" id="KAG8388006.1"/>
    </source>
</evidence>
<sequence>MWKLVVLYNRRRYSLSSDHLSTASYSRLSPNIYYFRSFSDVNGETKAEEAALSLGHGGYNDERYPSGEFILNRRNAWENFLVKTRMFFALPWHCVTKLLSFGAFIPVLTLVMQTRNQQTMSDLQLLQESVAALTSKIDSLHSTMEIRHDAYSNHFSELQNQIASHILPSPHISSSPPPHVSPSTAGDEDMCHQILNSRVMLFIVAVAHCVTKLLSHSY</sequence>
<feature type="transmembrane region" description="Helical" evidence="1">
    <location>
        <begin position="90"/>
        <end position="111"/>
    </location>
</feature>
<gene>
    <name evidence="2" type="ORF">BUALT_Bualt02G0080200</name>
</gene>
<protein>
    <submittedName>
        <fullName evidence="2">Uncharacterized protein</fullName>
    </submittedName>
</protein>
<reference evidence="2" key="1">
    <citation type="submission" date="2019-10" db="EMBL/GenBank/DDBJ databases">
        <authorList>
            <person name="Zhang R."/>
            <person name="Pan Y."/>
            <person name="Wang J."/>
            <person name="Ma R."/>
            <person name="Yu S."/>
        </authorList>
    </citation>
    <scope>NUCLEOTIDE SEQUENCE</scope>
    <source>
        <strain evidence="2">LA-IB0</strain>
        <tissue evidence="2">Leaf</tissue>
    </source>
</reference>
<keyword evidence="1" id="KW-0472">Membrane</keyword>
<accession>A0AAV6Y552</accession>
<dbReference type="Proteomes" id="UP000826271">
    <property type="component" value="Unassembled WGS sequence"/>
</dbReference>
<name>A0AAV6Y552_9LAMI</name>
<keyword evidence="1" id="KW-1133">Transmembrane helix</keyword>
<organism evidence="2 3">
    <name type="scientific">Buddleja alternifolia</name>
    <dbReference type="NCBI Taxonomy" id="168488"/>
    <lineage>
        <taxon>Eukaryota</taxon>
        <taxon>Viridiplantae</taxon>
        <taxon>Streptophyta</taxon>
        <taxon>Embryophyta</taxon>
        <taxon>Tracheophyta</taxon>
        <taxon>Spermatophyta</taxon>
        <taxon>Magnoliopsida</taxon>
        <taxon>eudicotyledons</taxon>
        <taxon>Gunneridae</taxon>
        <taxon>Pentapetalae</taxon>
        <taxon>asterids</taxon>
        <taxon>lamiids</taxon>
        <taxon>Lamiales</taxon>
        <taxon>Scrophulariaceae</taxon>
        <taxon>Buddlejeae</taxon>
        <taxon>Buddleja</taxon>
    </lineage>
</organism>
<evidence type="ECO:0000313" key="3">
    <source>
        <dbReference type="Proteomes" id="UP000826271"/>
    </source>
</evidence>
<dbReference type="AlphaFoldDB" id="A0AAV6Y552"/>
<keyword evidence="1" id="KW-0812">Transmembrane</keyword>
<evidence type="ECO:0000256" key="1">
    <source>
        <dbReference type="SAM" id="Phobius"/>
    </source>
</evidence>
<dbReference type="EMBL" id="WHWC01000002">
    <property type="protein sequence ID" value="KAG8388006.1"/>
    <property type="molecule type" value="Genomic_DNA"/>
</dbReference>
<keyword evidence="3" id="KW-1185">Reference proteome</keyword>
<proteinExistence type="predicted"/>